<sequence>MNAELEKLIEKARKIVPTEAHLEEQRRSFAYGSAKIENSDITREMIDQAAMRLRQEAHGK</sequence>
<evidence type="ECO:0000313" key="2">
    <source>
        <dbReference type="Proteomes" id="UP001139089"/>
    </source>
</evidence>
<dbReference type="EMBL" id="JAJOZR010000004">
    <property type="protein sequence ID" value="MCD7108903.1"/>
    <property type="molecule type" value="Genomic_DNA"/>
</dbReference>
<dbReference type="AlphaFoldDB" id="A0A9X1NTA9"/>
<proteinExistence type="predicted"/>
<dbReference type="Proteomes" id="UP001139089">
    <property type="component" value="Unassembled WGS sequence"/>
</dbReference>
<evidence type="ECO:0000313" key="1">
    <source>
        <dbReference type="EMBL" id="MCD7108903.1"/>
    </source>
</evidence>
<accession>A0A9X1NTA9</accession>
<keyword evidence="2" id="KW-1185">Reference proteome</keyword>
<gene>
    <name evidence="1" type="ORF">LRX75_07600</name>
</gene>
<dbReference type="RefSeq" id="WP_231813210.1">
    <property type="nucleotide sequence ID" value="NZ_JAJOZR010000004.1"/>
</dbReference>
<reference evidence="1" key="1">
    <citation type="submission" date="2021-12" db="EMBL/GenBank/DDBJ databases">
        <authorList>
            <person name="Li Y."/>
        </authorList>
    </citation>
    <scope>NUCLEOTIDE SEQUENCE</scope>
    <source>
        <strain evidence="1">DKSPLA3</strain>
    </source>
</reference>
<comment type="caution">
    <text evidence="1">The sequence shown here is derived from an EMBL/GenBank/DDBJ whole genome shotgun (WGS) entry which is preliminary data.</text>
</comment>
<protein>
    <submittedName>
        <fullName evidence="1">Uncharacterized protein</fullName>
    </submittedName>
</protein>
<organism evidence="1 2">
    <name type="scientific">Rhizobium quercicola</name>
    <dbReference type="NCBI Taxonomy" id="2901226"/>
    <lineage>
        <taxon>Bacteria</taxon>
        <taxon>Pseudomonadati</taxon>
        <taxon>Pseudomonadota</taxon>
        <taxon>Alphaproteobacteria</taxon>
        <taxon>Hyphomicrobiales</taxon>
        <taxon>Rhizobiaceae</taxon>
        <taxon>Rhizobium/Agrobacterium group</taxon>
        <taxon>Rhizobium</taxon>
    </lineage>
</organism>
<name>A0A9X1NTA9_9HYPH</name>